<feature type="transmembrane region" description="Helical" evidence="1">
    <location>
        <begin position="586"/>
        <end position="604"/>
    </location>
</feature>
<keyword evidence="3" id="KW-0645">Protease</keyword>
<dbReference type="Pfam" id="PF01433">
    <property type="entry name" value="Peptidase_M1"/>
    <property type="match status" value="1"/>
</dbReference>
<protein>
    <submittedName>
        <fullName evidence="3">Aminopeptidase</fullName>
    </submittedName>
</protein>
<organism evidence="3 4">
    <name type="scientific">Flavobacterium endoglycinae</name>
    <dbReference type="NCBI Taxonomy" id="2816357"/>
    <lineage>
        <taxon>Bacteria</taxon>
        <taxon>Pseudomonadati</taxon>
        <taxon>Bacteroidota</taxon>
        <taxon>Flavobacteriia</taxon>
        <taxon>Flavobacteriales</taxon>
        <taxon>Flavobacteriaceae</taxon>
        <taxon>Flavobacterium</taxon>
    </lineage>
</organism>
<feature type="transmembrane region" description="Helical" evidence="1">
    <location>
        <begin position="335"/>
        <end position="355"/>
    </location>
</feature>
<keyword evidence="3" id="KW-0031">Aminopeptidase</keyword>
<dbReference type="SUPFAM" id="SSF55486">
    <property type="entry name" value="Metalloproteases ('zincins'), catalytic domain"/>
    <property type="match status" value="1"/>
</dbReference>
<feature type="transmembrane region" description="Helical" evidence="1">
    <location>
        <begin position="492"/>
        <end position="510"/>
    </location>
</feature>
<proteinExistence type="predicted"/>
<feature type="transmembrane region" description="Helical" evidence="1">
    <location>
        <begin position="466"/>
        <end position="485"/>
    </location>
</feature>
<feature type="transmembrane region" description="Helical" evidence="1">
    <location>
        <begin position="431"/>
        <end position="454"/>
    </location>
</feature>
<feature type="transmembrane region" description="Helical" evidence="1">
    <location>
        <begin position="67"/>
        <end position="88"/>
    </location>
</feature>
<feature type="transmembrane region" description="Helical" evidence="1">
    <location>
        <begin position="375"/>
        <end position="396"/>
    </location>
</feature>
<reference evidence="3 4" key="1">
    <citation type="submission" date="2021-03" db="EMBL/GenBank/DDBJ databases">
        <title>Flavobacterium kribbensis sp. nov, an endophytic bacteria, isolated from soybean.</title>
        <authorList>
            <person name="Lee J."/>
            <person name="Seo J."/>
        </authorList>
    </citation>
    <scope>NUCLEOTIDE SEQUENCE [LARGE SCALE GENOMIC DNA]</scope>
    <source>
        <strain evidence="3 4">BB8</strain>
    </source>
</reference>
<dbReference type="GO" id="GO:0004177">
    <property type="term" value="F:aminopeptidase activity"/>
    <property type="evidence" value="ECO:0007669"/>
    <property type="project" value="UniProtKB-KW"/>
</dbReference>
<feature type="transmembrane region" description="Helical" evidence="1">
    <location>
        <begin position="33"/>
        <end position="55"/>
    </location>
</feature>
<evidence type="ECO:0000313" key="3">
    <source>
        <dbReference type="EMBL" id="QSW90300.1"/>
    </source>
</evidence>
<feature type="transmembrane region" description="Helical" evidence="1">
    <location>
        <begin position="188"/>
        <end position="207"/>
    </location>
</feature>
<feature type="transmembrane region" description="Helical" evidence="1">
    <location>
        <begin position="118"/>
        <end position="139"/>
    </location>
</feature>
<dbReference type="InterPro" id="IPR027268">
    <property type="entry name" value="Peptidase_M4/M1_CTD_sf"/>
</dbReference>
<accession>A0ABX7QGU6</accession>
<feature type="transmembrane region" description="Helical" evidence="1">
    <location>
        <begin position="262"/>
        <end position="283"/>
    </location>
</feature>
<sequence>MFISIFYLKINLKNNVMFSKLIQFEWHNNTRNWAFYATYIIYLILGFLVSAFANFSFSGAYKNSPFTLTYAIGLLSLMTIFSITLQVAQHFLKEYETKFDAILFSTPISKFHFLGSKFITAFVIAISSFGMFIIGMIIGHQMSWIPKSEIGPFEVLNYLWPYFVIVIPNILLCLSILATLAWLTRSKLFIYVGGLFIYLLYIAGSIFSNSPLFANASPSSAKAMSLAAKIDPFGLAAFLEQTRYWTSIEKNTQLLSLSGNFLFNRIIWICVSFLLIFVSYKLFSFRKTKTKKVKSVKINRKEAKVFSALIPEQQFKTSKHNWAVFKSNLKMDIYLVLKGIPFLLIAILFSGILTIEISDEIDGGIRLAENITNTALMISTIMDRLPFILILITLFYSSELLNRSENSRFEMLENTAPYSQFIVLISKLTTLFMIPMILIGITILIGIGFQIIHANAPIEIGLYLSMFYYIGFPLFLISILIIAIQTFIKNKYLGLAISAFIVLLFCTGIGEQLGISHPLFRFGDSFKREYFDLNGFGNYTFPFHISMLYNFGVALMLLTLTGILWKRNSTILKTIRRNSFNAIQKTIFAFGSILFIGFGSFLFYKTNIEYPYLTKDDYNNWSEQYEKRFKKYTNLAQPTIIAVKSKVDLFPEENRYEVKGTYELINNSEKPIDSLLLYIDRNSKLTSVKIENAKNLDDASQFQHYWYRLEKPLQLKQKMKMSFCFTSTWSSFKGHTAFNSIIENGSFMRISRYFPTFGYQDSNEISSKKERTKRHLKSQTPLKKLEEKSKTINDFIDYDVVVSTSKNQTAIGIGDLIESWKKDNRNYFHYKSNEKIPFRFAFSSAEYEIQKTNYKGISIEVYFDKRHSKNVTKLIQDLKNTLDYCQNNFGKYPYKTIRYAEVSAFADGFAATSYPSTVFMKENFGFYSNLNNRDKEDVINQLTAHELSHEWWGNSQISPEQKEGSWILTETLAQYTELMLYEKEHGLEKALETLKIHLDLYLSSRSYEPETPLYKTNYETPYLPYDKGMLVMHQLRILIGEEKVNLALHNFLSHYKYPTIPDSADLLKEIYLVTDSKLQPKLDEMFKKIITYSSKISEVESVKKNGFYEVSFKADSKKYLENSTGIRKQIVNDATIDIGIYDENGKLSCYTFPIQNNKIQGKIKIKNKPQRIVIDPYLMNIDTFIKDNEKEID</sequence>
<feature type="transmembrane region" description="Helical" evidence="1">
    <location>
        <begin position="541"/>
        <end position="565"/>
    </location>
</feature>
<name>A0ABX7QGU6_9FLAO</name>
<dbReference type="Gene3D" id="1.10.390.10">
    <property type="entry name" value="Neutral Protease Domain 2"/>
    <property type="match status" value="1"/>
</dbReference>
<keyword evidence="1" id="KW-1133">Transmembrane helix</keyword>
<dbReference type="InterPro" id="IPR014782">
    <property type="entry name" value="Peptidase_M1_dom"/>
</dbReference>
<keyword evidence="1" id="KW-0472">Membrane</keyword>
<feature type="domain" description="Peptidase M1 membrane alanine aminopeptidase" evidence="2">
    <location>
        <begin position="879"/>
        <end position="1078"/>
    </location>
</feature>
<keyword evidence="1" id="KW-0812">Transmembrane</keyword>
<gene>
    <name evidence="3" type="ORF">J0383_05655</name>
</gene>
<keyword evidence="4" id="KW-1185">Reference proteome</keyword>
<feature type="transmembrane region" description="Helical" evidence="1">
    <location>
        <begin position="159"/>
        <end position="181"/>
    </location>
</feature>
<keyword evidence="3" id="KW-0378">Hydrolase</keyword>
<evidence type="ECO:0000313" key="4">
    <source>
        <dbReference type="Proteomes" id="UP000663440"/>
    </source>
</evidence>
<dbReference type="EMBL" id="CP071448">
    <property type="protein sequence ID" value="QSW90300.1"/>
    <property type="molecule type" value="Genomic_DNA"/>
</dbReference>
<evidence type="ECO:0000259" key="2">
    <source>
        <dbReference type="Pfam" id="PF01433"/>
    </source>
</evidence>
<dbReference type="Proteomes" id="UP000663440">
    <property type="component" value="Chromosome"/>
</dbReference>
<evidence type="ECO:0000256" key="1">
    <source>
        <dbReference type="SAM" id="Phobius"/>
    </source>
</evidence>